<dbReference type="AlphaFoldDB" id="A0A1Q3BES2"/>
<protein>
    <submittedName>
        <fullName evidence="1">MP domain-containing protein</fullName>
    </submittedName>
</protein>
<dbReference type="Proteomes" id="UP000187406">
    <property type="component" value="Unassembled WGS sequence"/>
</dbReference>
<accession>A0A1Q3BES2</accession>
<name>A0A1Q3BES2_CEPFO</name>
<dbReference type="InterPro" id="IPR028919">
    <property type="entry name" value="Viral_movement"/>
</dbReference>
<dbReference type="InterPro" id="IPR053098">
    <property type="entry name" value="Petuviruses_polyprotein"/>
</dbReference>
<sequence length="380" mass="44077">ILNPYHAFTKPHNSILKSIKSIIKPPTKKVKENVQATRFDQCHLLEQEQFVTLEIPEYLLKHISERYNHLHFGTVRLALTFHGRKGLPIASRIALLDTRFLDYQHACIGTFETTLNVGTMFITLFPNFNMPLLDLYLLSALKVQIQIVGASQVNSTFVVTLHYQMVYRVQNHTLDLVVPQGTEDALIITINSTHVPSCIHIPKQISHYELIQLIPESWITNYENLHKVTTHVQAVELVYRKNKNGKVEIVFPKKPEEEEIVTQIFPTQYQLEPVRVTSIDYQGKPIYEFTDSDGHKYWDICDCPKCVYDDDEDDCPSSRRKKIFLRYNPLKILIIRFSIKILNPTSRNPDGTTTSIFQAETVMNWQSENAVHQNYILQRI</sequence>
<dbReference type="PANTHER" id="PTHR48435">
    <property type="entry name" value="POLYPROTEIN"/>
    <property type="match status" value="1"/>
</dbReference>
<dbReference type="Pfam" id="PF01107">
    <property type="entry name" value="MP"/>
    <property type="match status" value="1"/>
</dbReference>
<keyword evidence="2" id="KW-1185">Reference proteome</keyword>
<evidence type="ECO:0000313" key="2">
    <source>
        <dbReference type="Proteomes" id="UP000187406"/>
    </source>
</evidence>
<comment type="caution">
    <text evidence="1">The sequence shown here is derived from an EMBL/GenBank/DDBJ whole genome shotgun (WGS) entry which is preliminary data.</text>
</comment>
<feature type="non-terminal residue" evidence="1">
    <location>
        <position position="1"/>
    </location>
</feature>
<reference evidence="2" key="1">
    <citation type="submission" date="2016-04" db="EMBL/GenBank/DDBJ databases">
        <title>Cephalotus genome sequencing.</title>
        <authorList>
            <person name="Fukushima K."/>
            <person name="Hasebe M."/>
            <person name="Fang X."/>
        </authorList>
    </citation>
    <scope>NUCLEOTIDE SEQUENCE [LARGE SCALE GENOMIC DNA]</scope>
    <source>
        <strain evidence="2">cv. St1</strain>
    </source>
</reference>
<dbReference type="EMBL" id="BDDD01000471">
    <property type="protein sequence ID" value="GAV66332.1"/>
    <property type="molecule type" value="Genomic_DNA"/>
</dbReference>
<feature type="non-terminal residue" evidence="1">
    <location>
        <position position="380"/>
    </location>
</feature>
<dbReference type="InParanoid" id="A0A1Q3BES2"/>
<dbReference type="PANTHER" id="PTHR48435:SF1">
    <property type="entry name" value="POLYPROTEIN"/>
    <property type="match status" value="1"/>
</dbReference>
<proteinExistence type="predicted"/>
<dbReference type="OrthoDB" id="1720991at2759"/>
<organism evidence="1 2">
    <name type="scientific">Cephalotus follicularis</name>
    <name type="common">Albany pitcher plant</name>
    <dbReference type="NCBI Taxonomy" id="3775"/>
    <lineage>
        <taxon>Eukaryota</taxon>
        <taxon>Viridiplantae</taxon>
        <taxon>Streptophyta</taxon>
        <taxon>Embryophyta</taxon>
        <taxon>Tracheophyta</taxon>
        <taxon>Spermatophyta</taxon>
        <taxon>Magnoliopsida</taxon>
        <taxon>eudicotyledons</taxon>
        <taxon>Gunneridae</taxon>
        <taxon>Pentapetalae</taxon>
        <taxon>rosids</taxon>
        <taxon>fabids</taxon>
        <taxon>Oxalidales</taxon>
        <taxon>Cephalotaceae</taxon>
        <taxon>Cephalotus</taxon>
    </lineage>
</organism>
<evidence type="ECO:0000313" key="1">
    <source>
        <dbReference type="EMBL" id="GAV66332.1"/>
    </source>
</evidence>
<gene>
    <name evidence="1" type="ORF">CFOL_v3_09842</name>
</gene>